<dbReference type="PROSITE" id="PS00211">
    <property type="entry name" value="ABC_TRANSPORTER_1"/>
    <property type="match status" value="1"/>
</dbReference>
<dbReference type="GO" id="GO:0042626">
    <property type="term" value="F:ATPase-coupled transmembrane transporter activity"/>
    <property type="evidence" value="ECO:0007669"/>
    <property type="project" value="TreeGrafter"/>
</dbReference>
<keyword evidence="6" id="KW-1278">Translocase</keyword>
<dbReference type="GO" id="GO:0005524">
    <property type="term" value="F:ATP binding"/>
    <property type="evidence" value="ECO:0007669"/>
    <property type="project" value="UniProtKB-KW"/>
</dbReference>
<keyword evidence="5" id="KW-0067">ATP-binding</keyword>
<dbReference type="InterPro" id="IPR050095">
    <property type="entry name" value="ECF_ABC_transporter_ATP-bd"/>
</dbReference>
<name>C5CIA9_KOSOT</name>
<dbReference type="InterPro" id="IPR027417">
    <property type="entry name" value="P-loop_NTPase"/>
</dbReference>
<keyword evidence="7" id="KW-0472">Membrane</keyword>
<proteinExistence type="predicted"/>
<dbReference type="PANTHER" id="PTHR43553">
    <property type="entry name" value="HEAVY METAL TRANSPORTER"/>
    <property type="match status" value="1"/>
</dbReference>
<dbReference type="PANTHER" id="PTHR43553:SF27">
    <property type="entry name" value="ENERGY-COUPLING FACTOR TRANSPORTER ATP-BINDING PROTEIN ECFA2"/>
    <property type="match status" value="1"/>
</dbReference>
<gene>
    <name evidence="9" type="ordered locus">Kole_2134</name>
</gene>
<dbReference type="Proteomes" id="UP000002382">
    <property type="component" value="Chromosome"/>
</dbReference>
<keyword evidence="2" id="KW-0813">Transport</keyword>
<reference evidence="9 10" key="2">
    <citation type="journal article" date="2011" name="J. Bacteriol.">
        <title>Genome Sequence of Kosmotoga olearia Strain TBF 19.5.1, a Thermophilic Bacterium with a Wide Growth Temperature Range, Isolated from the Troll B Oil Platform in the North Sea.</title>
        <authorList>
            <person name="Swithers K.S."/>
            <person name="Dipippo J.L."/>
            <person name="Bruce D.C."/>
            <person name="Detter C."/>
            <person name="Tapia R."/>
            <person name="Han S."/>
            <person name="Goodwin L.A."/>
            <person name="Han J."/>
            <person name="Woyke T."/>
            <person name="Pitluck S."/>
            <person name="Pennacchio L."/>
            <person name="Nolan M."/>
            <person name="Mikhailova N."/>
            <person name="Land M.L."/>
            <person name="Nesbo C.L."/>
            <person name="Gogarten J.P."/>
            <person name="Noll K.M."/>
        </authorList>
    </citation>
    <scope>NUCLEOTIDE SEQUENCE [LARGE SCALE GENOMIC DNA]</scope>
    <source>
        <strain evidence="10">ATCC BAA-1733 / DSM 21960 / TBF 19.5.1</strain>
    </source>
</reference>
<evidence type="ECO:0000256" key="7">
    <source>
        <dbReference type="ARBA" id="ARBA00023136"/>
    </source>
</evidence>
<dbReference type="CDD" id="cd03225">
    <property type="entry name" value="ABC_cobalt_CbiO_domain1"/>
    <property type="match status" value="1"/>
</dbReference>
<dbReference type="GO" id="GO:0043190">
    <property type="term" value="C:ATP-binding cassette (ABC) transporter complex"/>
    <property type="evidence" value="ECO:0007669"/>
    <property type="project" value="TreeGrafter"/>
</dbReference>
<evidence type="ECO:0000256" key="3">
    <source>
        <dbReference type="ARBA" id="ARBA00022475"/>
    </source>
</evidence>
<evidence type="ECO:0000256" key="2">
    <source>
        <dbReference type="ARBA" id="ARBA00022448"/>
    </source>
</evidence>
<dbReference type="SUPFAM" id="SSF52540">
    <property type="entry name" value="P-loop containing nucleoside triphosphate hydrolases"/>
    <property type="match status" value="1"/>
</dbReference>
<dbReference type="KEGG" id="kol:Kole_2134"/>
<protein>
    <submittedName>
        <fullName evidence="9">ABC transporter related</fullName>
    </submittedName>
</protein>
<sequence>MVTHIYNFGSPYERKALEVLSFEIPKGGFLLVLGGNGSGKTTLLMLASGLMKPTFGEIYAFNEKLENGGSKNLRKRIGILFQFPENQFFAETVEEEVKYAGKNFEIPSLEKRFDEVMQMVGLPAEKIANLSPFKLSGGEMRRVAFASVLIYSPELLILDEPTASLDYMGIIQIRKILSKIHENNGTVVVSTHWPEYFLDMASHVLVLKEGRKVFFGGVREFLLHSEKKLLEYGLTLDGELGLLKHFFEKHGRLPEKRSELTKFNGGER</sequence>
<organism evidence="9 10">
    <name type="scientific">Kosmotoga olearia (strain ATCC BAA-1733 / DSM 21960 / TBF 19.5.1)</name>
    <dbReference type="NCBI Taxonomy" id="521045"/>
    <lineage>
        <taxon>Bacteria</taxon>
        <taxon>Thermotogati</taxon>
        <taxon>Thermotogota</taxon>
        <taxon>Thermotogae</taxon>
        <taxon>Kosmotogales</taxon>
        <taxon>Kosmotogaceae</taxon>
        <taxon>Kosmotoga</taxon>
    </lineage>
</organism>
<accession>C5CIA9</accession>
<dbReference type="AlphaFoldDB" id="C5CIA9"/>
<keyword evidence="3" id="KW-1003">Cell membrane</keyword>
<keyword evidence="10" id="KW-1185">Reference proteome</keyword>
<dbReference type="SMART" id="SM00382">
    <property type="entry name" value="AAA"/>
    <property type="match status" value="1"/>
</dbReference>
<dbReference type="InterPro" id="IPR003439">
    <property type="entry name" value="ABC_transporter-like_ATP-bd"/>
</dbReference>
<evidence type="ECO:0000256" key="1">
    <source>
        <dbReference type="ARBA" id="ARBA00004202"/>
    </source>
</evidence>
<dbReference type="InterPro" id="IPR017871">
    <property type="entry name" value="ABC_transporter-like_CS"/>
</dbReference>
<evidence type="ECO:0000313" key="10">
    <source>
        <dbReference type="Proteomes" id="UP000002382"/>
    </source>
</evidence>
<feature type="domain" description="ABC transporter" evidence="8">
    <location>
        <begin position="2"/>
        <end position="234"/>
    </location>
</feature>
<keyword evidence="4" id="KW-0547">Nucleotide-binding</keyword>
<evidence type="ECO:0000259" key="8">
    <source>
        <dbReference type="PROSITE" id="PS50893"/>
    </source>
</evidence>
<dbReference type="EMBL" id="CP001634">
    <property type="protein sequence ID" value="ACR80811.1"/>
    <property type="molecule type" value="Genomic_DNA"/>
</dbReference>
<evidence type="ECO:0000256" key="6">
    <source>
        <dbReference type="ARBA" id="ARBA00022967"/>
    </source>
</evidence>
<reference evidence="9 10" key="1">
    <citation type="submission" date="2009-06" db="EMBL/GenBank/DDBJ databases">
        <title>Complete sequence of Thermotogales bacterium TBF 19.5.1.</title>
        <authorList>
            <consortium name="US DOE Joint Genome Institute"/>
            <person name="Lucas S."/>
            <person name="Copeland A."/>
            <person name="Lapidus A."/>
            <person name="Glavina del Rio T."/>
            <person name="Tice H."/>
            <person name="Bruce D."/>
            <person name="Goodwin L."/>
            <person name="Pitluck S."/>
            <person name="Chertkov O."/>
            <person name="Brettin T."/>
            <person name="Detter J.C."/>
            <person name="Han C."/>
            <person name="Schmutz J."/>
            <person name="Larimer F."/>
            <person name="Land M."/>
            <person name="Hauser L."/>
            <person name="Kyrpides N."/>
            <person name="Ovchinnikova G."/>
            <person name="Noll K."/>
        </authorList>
    </citation>
    <scope>NUCLEOTIDE SEQUENCE [LARGE SCALE GENOMIC DNA]</scope>
    <source>
        <strain evidence="10">ATCC BAA-1733 / DSM 21960 / TBF 19.5.1</strain>
    </source>
</reference>
<comment type="subcellular location">
    <subcellularLocation>
        <location evidence="1">Cell membrane</location>
        <topology evidence="1">Peripheral membrane protein</topology>
    </subcellularLocation>
</comment>
<dbReference type="eggNOG" id="COG1122">
    <property type="taxonomic scope" value="Bacteria"/>
</dbReference>
<dbReference type="Gene3D" id="3.40.50.300">
    <property type="entry name" value="P-loop containing nucleotide triphosphate hydrolases"/>
    <property type="match status" value="1"/>
</dbReference>
<dbReference type="STRING" id="521045.Kole_2134"/>
<dbReference type="HOGENOM" id="CLU_000604_1_22_0"/>
<dbReference type="InterPro" id="IPR003593">
    <property type="entry name" value="AAA+_ATPase"/>
</dbReference>
<dbReference type="PROSITE" id="PS50893">
    <property type="entry name" value="ABC_TRANSPORTER_2"/>
    <property type="match status" value="1"/>
</dbReference>
<evidence type="ECO:0000256" key="5">
    <source>
        <dbReference type="ARBA" id="ARBA00022840"/>
    </source>
</evidence>
<dbReference type="GO" id="GO:0016887">
    <property type="term" value="F:ATP hydrolysis activity"/>
    <property type="evidence" value="ECO:0007669"/>
    <property type="project" value="InterPro"/>
</dbReference>
<evidence type="ECO:0000313" key="9">
    <source>
        <dbReference type="EMBL" id="ACR80811.1"/>
    </source>
</evidence>
<evidence type="ECO:0000256" key="4">
    <source>
        <dbReference type="ARBA" id="ARBA00022741"/>
    </source>
</evidence>
<dbReference type="InterPro" id="IPR015856">
    <property type="entry name" value="ABC_transpr_CbiO/EcfA_su"/>
</dbReference>
<dbReference type="Pfam" id="PF00005">
    <property type="entry name" value="ABC_tran"/>
    <property type="match status" value="1"/>
</dbReference>